<organism evidence="2 3">
    <name type="scientific">Rousettus aegyptiacus</name>
    <name type="common">Egyptian fruit bat</name>
    <name type="synonym">Pteropus aegyptiacus</name>
    <dbReference type="NCBI Taxonomy" id="9407"/>
    <lineage>
        <taxon>Eukaryota</taxon>
        <taxon>Metazoa</taxon>
        <taxon>Chordata</taxon>
        <taxon>Craniata</taxon>
        <taxon>Vertebrata</taxon>
        <taxon>Euteleostomi</taxon>
        <taxon>Mammalia</taxon>
        <taxon>Eutheria</taxon>
        <taxon>Laurasiatheria</taxon>
        <taxon>Chiroptera</taxon>
        <taxon>Yinpterochiroptera</taxon>
        <taxon>Pteropodoidea</taxon>
        <taxon>Pteropodidae</taxon>
        <taxon>Rousettinae</taxon>
        <taxon>Rousettus</taxon>
    </lineage>
</organism>
<protein>
    <submittedName>
        <fullName evidence="2">Uncharacterized protein</fullName>
    </submittedName>
</protein>
<evidence type="ECO:0000256" key="1">
    <source>
        <dbReference type="SAM" id="MobiDB-lite"/>
    </source>
</evidence>
<comment type="caution">
    <text evidence="2">The sequence shown here is derived from an EMBL/GenBank/DDBJ whole genome shotgun (WGS) entry which is preliminary data.</text>
</comment>
<sequence length="131" mass="14406">MELPRSPFLIPAATQHAVPCLGPRRSPHGSTCHAEPPPDERGRVTGIDAARRPRLTAGNGNSGGTSRKAPGPQGHRDLLPRRRLGCRFARSCAMGRTLEDSKQYANPRHEVFLPVNENRTVVPHINYLFVT</sequence>
<evidence type="ECO:0000313" key="2">
    <source>
        <dbReference type="EMBL" id="KAF6397236.1"/>
    </source>
</evidence>
<dbReference type="AlphaFoldDB" id="A0A7J8BFL4"/>
<accession>A0A7J8BFL4</accession>
<dbReference type="EMBL" id="JACASE010000017">
    <property type="protein sequence ID" value="KAF6397236.1"/>
    <property type="molecule type" value="Genomic_DNA"/>
</dbReference>
<reference evidence="2 3" key="1">
    <citation type="journal article" date="2020" name="Nature">
        <title>Six reference-quality genomes reveal evolution of bat adaptations.</title>
        <authorList>
            <person name="Jebb D."/>
            <person name="Huang Z."/>
            <person name="Pippel M."/>
            <person name="Hughes G.M."/>
            <person name="Lavrichenko K."/>
            <person name="Devanna P."/>
            <person name="Winkler S."/>
            <person name="Jermiin L.S."/>
            <person name="Skirmuntt E.C."/>
            <person name="Katzourakis A."/>
            <person name="Burkitt-Gray L."/>
            <person name="Ray D.A."/>
            <person name="Sullivan K.A.M."/>
            <person name="Roscito J.G."/>
            <person name="Kirilenko B.M."/>
            <person name="Davalos L.M."/>
            <person name="Corthals A.P."/>
            <person name="Power M.L."/>
            <person name="Jones G."/>
            <person name="Ransome R.D."/>
            <person name="Dechmann D.K.N."/>
            <person name="Locatelli A.G."/>
            <person name="Puechmaille S.J."/>
            <person name="Fedrigo O."/>
            <person name="Jarvis E.D."/>
            <person name="Hiller M."/>
            <person name="Vernes S.C."/>
            <person name="Myers E.W."/>
            <person name="Teeling E.C."/>
        </authorList>
    </citation>
    <scope>NUCLEOTIDE SEQUENCE [LARGE SCALE GENOMIC DNA]</scope>
    <source>
        <strain evidence="2">MRouAeg1</strain>
        <tissue evidence="2">Muscle</tissue>
    </source>
</reference>
<evidence type="ECO:0000313" key="3">
    <source>
        <dbReference type="Proteomes" id="UP000593571"/>
    </source>
</evidence>
<name>A0A7J8BFL4_ROUAE</name>
<proteinExistence type="predicted"/>
<keyword evidence="3" id="KW-1185">Reference proteome</keyword>
<feature type="region of interest" description="Disordered" evidence="1">
    <location>
        <begin position="20"/>
        <end position="81"/>
    </location>
</feature>
<gene>
    <name evidence="2" type="ORF">HJG63_009878</name>
</gene>
<dbReference type="Proteomes" id="UP000593571">
    <property type="component" value="Unassembled WGS sequence"/>
</dbReference>